<dbReference type="CDD" id="cd09892">
    <property type="entry name" value="NGN_SP_RfaH"/>
    <property type="match status" value="1"/>
</dbReference>
<evidence type="ECO:0000313" key="5">
    <source>
        <dbReference type="EMBL" id="SCZ67348.1"/>
    </source>
</evidence>
<accession>A0A1G5R0H4</accession>
<dbReference type="Gene3D" id="3.30.70.940">
    <property type="entry name" value="NusG, N-terminal domain"/>
    <property type="match status" value="1"/>
</dbReference>
<name>A0A1G5R0H4_9GAMM</name>
<evidence type="ECO:0000256" key="3">
    <source>
        <dbReference type="ARBA" id="ARBA00023163"/>
    </source>
</evidence>
<dbReference type="InterPro" id="IPR006645">
    <property type="entry name" value="NGN-like_dom"/>
</dbReference>
<dbReference type="InterPro" id="IPR008991">
    <property type="entry name" value="Translation_prot_SH3-like_sf"/>
</dbReference>
<dbReference type="GO" id="GO:0005829">
    <property type="term" value="C:cytosol"/>
    <property type="evidence" value="ECO:0007669"/>
    <property type="project" value="TreeGrafter"/>
</dbReference>
<dbReference type="SUPFAM" id="SSF82679">
    <property type="entry name" value="N-utilization substance G protein NusG, N-terminal domain"/>
    <property type="match status" value="1"/>
</dbReference>
<dbReference type="SUPFAM" id="SSF50104">
    <property type="entry name" value="Translation proteins SH3-like domain"/>
    <property type="match status" value="1"/>
</dbReference>
<keyword evidence="3" id="KW-0804">Transcription</keyword>
<dbReference type="PANTHER" id="PTHR30265">
    <property type="entry name" value="RHO-INTERACTING TRANSCRIPTION TERMINATION FACTOR NUSG"/>
    <property type="match status" value="1"/>
</dbReference>
<dbReference type="InterPro" id="IPR010215">
    <property type="entry name" value="Transcription_antiterm_RfaH"/>
</dbReference>
<evidence type="ECO:0000259" key="4">
    <source>
        <dbReference type="SMART" id="SM00738"/>
    </source>
</evidence>
<dbReference type="PANTHER" id="PTHR30265:SF7">
    <property type="entry name" value="TRANSCRIPTION ANTITERMINATION PROTEIN RFAH"/>
    <property type="match status" value="1"/>
</dbReference>
<organism evidence="5 6">
    <name type="scientific">Thiohalomonas denitrificans</name>
    <dbReference type="NCBI Taxonomy" id="415747"/>
    <lineage>
        <taxon>Bacteria</taxon>
        <taxon>Pseudomonadati</taxon>
        <taxon>Pseudomonadota</taxon>
        <taxon>Gammaproteobacteria</taxon>
        <taxon>Thiohalomonadales</taxon>
        <taxon>Thiohalomonadaceae</taxon>
        <taxon>Thiohalomonas</taxon>
    </lineage>
</organism>
<proteinExistence type="predicted"/>
<dbReference type="GO" id="GO:0031564">
    <property type="term" value="P:transcription antitermination"/>
    <property type="evidence" value="ECO:0007669"/>
    <property type="project" value="UniProtKB-KW"/>
</dbReference>
<evidence type="ECO:0000256" key="2">
    <source>
        <dbReference type="ARBA" id="ARBA00023015"/>
    </source>
</evidence>
<keyword evidence="1" id="KW-0889">Transcription antitermination</keyword>
<dbReference type="RefSeq" id="WP_092999047.1">
    <property type="nucleotide sequence ID" value="NZ_FMWD01000014.1"/>
</dbReference>
<dbReference type="EMBL" id="FMWD01000014">
    <property type="protein sequence ID" value="SCZ67348.1"/>
    <property type="molecule type" value="Genomic_DNA"/>
</dbReference>
<dbReference type="OrthoDB" id="9790639at2"/>
<reference evidence="5 6" key="1">
    <citation type="submission" date="2016-10" db="EMBL/GenBank/DDBJ databases">
        <authorList>
            <person name="de Groot N.N."/>
        </authorList>
    </citation>
    <scope>NUCLEOTIDE SEQUENCE [LARGE SCALE GENOMIC DNA]</scope>
    <source>
        <strain evidence="5 6">HLD2</strain>
    </source>
</reference>
<keyword evidence="6" id="KW-1185">Reference proteome</keyword>
<dbReference type="InterPro" id="IPR036735">
    <property type="entry name" value="NGN_dom_sf"/>
</dbReference>
<dbReference type="SMART" id="SM00738">
    <property type="entry name" value="NGN"/>
    <property type="match status" value="1"/>
</dbReference>
<dbReference type="AlphaFoldDB" id="A0A1G5R0H4"/>
<dbReference type="NCBIfam" id="TIGR01955">
    <property type="entry name" value="RfaH"/>
    <property type="match status" value="1"/>
</dbReference>
<protein>
    <submittedName>
        <fullName evidence="5">Transcriptional antiterminator RfaH</fullName>
    </submittedName>
</protein>
<sequence>MPRWYVVQTKARQESTAQENLQRQGYPSYCPRIAQSRRRRGNWRKVIEPLFPRYLFVQLTEGKDDFTPIRSTFGVSTMLRFGGKPASLSQQAIEAIRQQEQQLEENDPNKLPWKKGDRLQVLEGPFAGLSGIFQKQSDQERVIILLELLGKENHLKVAANNLATFE</sequence>
<evidence type="ECO:0000313" key="6">
    <source>
        <dbReference type="Proteomes" id="UP000199648"/>
    </source>
</evidence>
<dbReference type="Proteomes" id="UP000199648">
    <property type="component" value="Unassembled WGS sequence"/>
</dbReference>
<dbReference type="Pfam" id="PF02357">
    <property type="entry name" value="NusG"/>
    <property type="match status" value="1"/>
</dbReference>
<evidence type="ECO:0000256" key="1">
    <source>
        <dbReference type="ARBA" id="ARBA00022814"/>
    </source>
</evidence>
<feature type="domain" description="NusG-like N-terminal" evidence="4">
    <location>
        <begin position="1"/>
        <end position="100"/>
    </location>
</feature>
<keyword evidence="2" id="KW-0805">Transcription regulation</keyword>
<dbReference type="GO" id="GO:0006354">
    <property type="term" value="P:DNA-templated transcription elongation"/>
    <property type="evidence" value="ECO:0007669"/>
    <property type="project" value="InterPro"/>
</dbReference>
<dbReference type="STRING" id="415747.SAMN03097708_03133"/>
<gene>
    <name evidence="5" type="ORF">SAMN03097708_03133</name>
</gene>
<dbReference type="InterPro" id="IPR043425">
    <property type="entry name" value="NusG-like"/>
</dbReference>